<comment type="subcellular location">
    <subcellularLocation>
        <location evidence="1">Cell membrane</location>
        <topology evidence="1">Multi-pass membrane protein</topology>
    </subcellularLocation>
</comment>
<dbReference type="Pfam" id="PF02653">
    <property type="entry name" value="BPD_transp_2"/>
    <property type="match status" value="1"/>
</dbReference>
<feature type="transmembrane region" description="Helical" evidence="6">
    <location>
        <begin position="33"/>
        <end position="51"/>
    </location>
</feature>
<accession>A0A4R3LU99</accession>
<evidence type="ECO:0000256" key="1">
    <source>
        <dbReference type="ARBA" id="ARBA00004651"/>
    </source>
</evidence>
<reference evidence="7 8" key="1">
    <citation type="submission" date="2019-03" db="EMBL/GenBank/DDBJ databases">
        <title>Genomic Encyclopedia of Type Strains, Phase IV (KMG-IV): sequencing the most valuable type-strain genomes for metagenomic binning, comparative biology and taxonomic classification.</title>
        <authorList>
            <person name="Goeker M."/>
        </authorList>
    </citation>
    <scope>NUCLEOTIDE SEQUENCE [LARGE SCALE GENOMIC DNA]</scope>
    <source>
        <strain evidence="7 8">DSM 24591</strain>
    </source>
</reference>
<evidence type="ECO:0000256" key="4">
    <source>
        <dbReference type="ARBA" id="ARBA00022989"/>
    </source>
</evidence>
<keyword evidence="5 6" id="KW-0472">Membrane</keyword>
<organism evidence="7 8">
    <name type="scientific">Paralcaligenes ureilyticus</name>
    <dbReference type="NCBI Taxonomy" id="627131"/>
    <lineage>
        <taxon>Bacteria</taxon>
        <taxon>Pseudomonadati</taxon>
        <taxon>Pseudomonadota</taxon>
        <taxon>Betaproteobacteria</taxon>
        <taxon>Burkholderiales</taxon>
        <taxon>Alcaligenaceae</taxon>
        <taxon>Paralcaligenes</taxon>
    </lineage>
</organism>
<keyword evidence="4 6" id="KW-1133">Transmembrane helix</keyword>
<keyword evidence="3 6" id="KW-0812">Transmembrane</keyword>
<dbReference type="EMBL" id="SMAJ01000013">
    <property type="protein sequence ID" value="TCT04051.1"/>
    <property type="molecule type" value="Genomic_DNA"/>
</dbReference>
<feature type="transmembrane region" description="Helical" evidence="6">
    <location>
        <begin position="7"/>
        <end position="27"/>
    </location>
</feature>
<feature type="transmembrane region" description="Helical" evidence="6">
    <location>
        <begin position="179"/>
        <end position="202"/>
    </location>
</feature>
<feature type="transmembrane region" description="Helical" evidence="6">
    <location>
        <begin position="128"/>
        <end position="149"/>
    </location>
</feature>
<dbReference type="InterPro" id="IPR001851">
    <property type="entry name" value="ABC_transp_permease"/>
</dbReference>
<evidence type="ECO:0000256" key="5">
    <source>
        <dbReference type="ARBA" id="ARBA00023136"/>
    </source>
</evidence>
<dbReference type="CDD" id="cd06581">
    <property type="entry name" value="TM_PBP1_LivM_like"/>
    <property type="match status" value="1"/>
</dbReference>
<sequence>MEYFVSLAVLIGIYVILSSSFNLIIGFGGLISIAHPIFFAIGAYTTGLLAIHFNLNPVLAVLCGGGLAFVASIMLSLPSLRVSGDYLLITSIGFQLGLLEIMKHLGITGGASGLGGIPNIVHGSNRSAVFAVVSCAMAVVVVLFIRWLINGPYGRAVSAMRDDELAFSTLGRNAMNIKLTIFAIGSGLAGIAGGIYAYYYQYVSPEQFEILQSAMILTMVVVGGMGSHWGPVVGAMLLLILPQAISFLNLPLSIMAPLQGVIFSLLVILFLFLRPQGLVAPRKRQH</sequence>
<comment type="caution">
    <text evidence="7">The sequence shown here is derived from an EMBL/GenBank/DDBJ whole genome shotgun (WGS) entry which is preliminary data.</text>
</comment>
<dbReference type="PANTHER" id="PTHR30482">
    <property type="entry name" value="HIGH-AFFINITY BRANCHED-CHAIN AMINO ACID TRANSPORT SYSTEM PERMEASE"/>
    <property type="match status" value="1"/>
</dbReference>
<dbReference type="Proteomes" id="UP000295525">
    <property type="component" value="Unassembled WGS sequence"/>
</dbReference>
<evidence type="ECO:0000313" key="8">
    <source>
        <dbReference type="Proteomes" id="UP000295525"/>
    </source>
</evidence>
<dbReference type="AlphaFoldDB" id="A0A4R3LU99"/>
<feature type="transmembrane region" description="Helical" evidence="6">
    <location>
        <begin position="86"/>
        <end position="107"/>
    </location>
</feature>
<keyword evidence="8" id="KW-1185">Reference proteome</keyword>
<feature type="transmembrane region" description="Helical" evidence="6">
    <location>
        <begin position="58"/>
        <end position="80"/>
    </location>
</feature>
<dbReference type="GO" id="GO:0015658">
    <property type="term" value="F:branched-chain amino acid transmembrane transporter activity"/>
    <property type="evidence" value="ECO:0007669"/>
    <property type="project" value="InterPro"/>
</dbReference>
<evidence type="ECO:0000256" key="6">
    <source>
        <dbReference type="SAM" id="Phobius"/>
    </source>
</evidence>
<dbReference type="PANTHER" id="PTHR30482:SF10">
    <property type="entry name" value="HIGH-AFFINITY BRANCHED-CHAIN AMINO ACID TRANSPORT PROTEIN BRAE"/>
    <property type="match status" value="1"/>
</dbReference>
<evidence type="ECO:0000256" key="2">
    <source>
        <dbReference type="ARBA" id="ARBA00022475"/>
    </source>
</evidence>
<feature type="transmembrane region" description="Helical" evidence="6">
    <location>
        <begin position="252"/>
        <end position="273"/>
    </location>
</feature>
<evidence type="ECO:0000313" key="7">
    <source>
        <dbReference type="EMBL" id="TCT04051.1"/>
    </source>
</evidence>
<dbReference type="RefSeq" id="WP_132584025.1">
    <property type="nucleotide sequence ID" value="NZ_SMAJ01000013.1"/>
</dbReference>
<feature type="transmembrane region" description="Helical" evidence="6">
    <location>
        <begin position="214"/>
        <end position="240"/>
    </location>
</feature>
<protein>
    <submittedName>
        <fullName evidence="7">Amino acid/amide ABC transporter membrane protein 2 (HAAT family)</fullName>
    </submittedName>
</protein>
<dbReference type="InterPro" id="IPR043428">
    <property type="entry name" value="LivM-like"/>
</dbReference>
<dbReference type="OrthoDB" id="9814461at2"/>
<proteinExistence type="predicted"/>
<name>A0A4R3LU99_9BURK</name>
<keyword evidence="2" id="KW-1003">Cell membrane</keyword>
<dbReference type="GO" id="GO:0005886">
    <property type="term" value="C:plasma membrane"/>
    <property type="evidence" value="ECO:0007669"/>
    <property type="project" value="UniProtKB-SubCell"/>
</dbReference>
<evidence type="ECO:0000256" key="3">
    <source>
        <dbReference type="ARBA" id="ARBA00022692"/>
    </source>
</evidence>
<gene>
    <name evidence="7" type="ORF">EDC26_11328</name>
</gene>